<proteinExistence type="predicted"/>
<dbReference type="Proteomes" id="UP000799754">
    <property type="component" value="Unassembled WGS sequence"/>
</dbReference>
<gene>
    <name evidence="1" type="ORF">BU25DRAFT_446387</name>
</gene>
<protein>
    <submittedName>
        <fullName evidence="1">Uncharacterized protein</fullName>
    </submittedName>
</protein>
<accession>A0ACB6SBA1</accession>
<name>A0ACB6SBA1_9PLEO</name>
<sequence length="189" mass="19358">MQSVQQTADTARTHTPSKIKLEIKPTPHAEATTFARHGLCNSFVHGFGIAGGVRGHRNVGLEPFHVSPSTILGVAVLRNVGCQLGVPGDGVVLSKKVGDVGEMARSKIDSGDAGSNGEAILKNVVAVRRGYGGERVGLTGDCGDIGDIGEIGDMGDVRGDEKLVGRIDGELVQGIDGEFIGSGDGVSGS</sequence>
<evidence type="ECO:0000313" key="1">
    <source>
        <dbReference type="EMBL" id="KAF2630792.1"/>
    </source>
</evidence>
<keyword evidence="2" id="KW-1185">Reference proteome</keyword>
<comment type="caution">
    <text evidence="1">The sequence shown here is derived from an EMBL/GenBank/DDBJ whole genome shotgun (WGS) entry which is preliminary data.</text>
</comment>
<reference evidence="1" key="1">
    <citation type="journal article" date="2020" name="Stud. Mycol.">
        <title>101 Dothideomycetes genomes: a test case for predicting lifestyles and emergence of pathogens.</title>
        <authorList>
            <person name="Haridas S."/>
            <person name="Albert R."/>
            <person name="Binder M."/>
            <person name="Bloem J."/>
            <person name="Labutti K."/>
            <person name="Salamov A."/>
            <person name="Andreopoulos B."/>
            <person name="Baker S."/>
            <person name="Barry K."/>
            <person name="Bills G."/>
            <person name="Bluhm B."/>
            <person name="Cannon C."/>
            <person name="Castanera R."/>
            <person name="Culley D."/>
            <person name="Daum C."/>
            <person name="Ezra D."/>
            <person name="Gonzalez J."/>
            <person name="Henrissat B."/>
            <person name="Kuo A."/>
            <person name="Liang C."/>
            <person name="Lipzen A."/>
            <person name="Lutzoni F."/>
            <person name="Magnuson J."/>
            <person name="Mondo S."/>
            <person name="Nolan M."/>
            <person name="Ohm R."/>
            <person name="Pangilinan J."/>
            <person name="Park H.-J."/>
            <person name="Ramirez L."/>
            <person name="Alfaro M."/>
            <person name="Sun H."/>
            <person name="Tritt A."/>
            <person name="Yoshinaga Y."/>
            <person name="Zwiers L.-H."/>
            <person name="Turgeon B."/>
            <person name="Goodwin S."/>
            <person name="Spatafora J."/>
            <person name="Crous P."/>
            <person name="Grigoriev I."/>
        </authorList>
    </citation>
    <scope>NUCLEOTIDE SEQUENCE</scope>
    <source>
        <strain evidence="1">CBS 525.71</strain>
    </source>
</reference>
<dbReference type="EMBL" id="MU006706">
    <property type="protein sequence ID" value="KAF2630792.1"/>
    <property type="molecule type" value="Genomic_DNA"/>
</dbReference>
<organism evidence="1 2">
    <name type="scientific">Macroventuria anomochaeta</name>
    <dbReference type="NCBI Taxonomy" id="301207"/>
    <lineage>
        <taxon>Eukaryota</taxon>
        <taxon>Fungi</taxon>
        <taxon>Dikarya</taxon>
        <taxon>Ascomycota</taxon>
        <taxon>Pezizomycotina</taxon>
        <taxon>Dothideomycetes</taxon>
        <taxon>Pleosporomycetidae</taxon>
        <taxon>Pleosporales</taxon>
        <taxon>Pleosporineae</taxon>
        <taxon>Didymellaceae</taxon>
        <taxon>Macroventuria</taxon>
    </lineage>
</organism>
<evidence type="ECO:0000313" key="2">
    <source>
        <dbReference type="Proteomes" id="UP000799754"/>
    </source>
</evidence>